<dbReference type="PANTHER" id="PTHR21666">
    <property type="entry name" value="PEPTIDASE-RELATED"/>
    <property type="match status" value="1"/>
</dbReference>
<feature type="chain" id="PRO_5041421601" evidence="1">
    <location>
        <begin position="24"/>
        <end position="632"/>
    </location>
</feature>
<dbReference type="GO" id="GO:0004222">
    <property type="term" value="F:metalloendopeptidase activity"/>
    <property type="evidence" value="ECO:0007669"/>
    <property type="project" value="TreeGrafter"/>
</dbReference>
<name>A0AA49JGG3_9BACT</name>
<dbReference type="Gene3D" id="2.70.70.10">
    <property type="entry name" value="Glucose Permease (Domain IIA)"/>
    <property type="match status" value="1"/>
</dbReference>
<dbReference type="EC" id="3.4.-.-" evidence="3"/>
<dbReference type="AlphaFoldDB" id="A0AA49JGG3"/>
<protein>
    <submittedName>
        <fullName evidence="3">M23 family metallopeptidase</fullName>
        <ecNumber evidence="3">3.4.-.-</ecNumber>
    </submittedName>
</protein>
<keyword evidence="1" id="KW-0732">Signal</keyword>
<feature type="signal peptide" evidence="1">
    <location>
        <begin position="1"/>
        <end position="23"/>
    </location>
</feature>
<sequence>MKLNKHKVSLLLFLFSWPIAVLAQNSDPYTFPIRPNKTNFLSGTMGELRSSHFHAGIDIKTGGKIGEPVHATKRGYITRIKVSTSGYGNALYMLHPDGNTSVYAHLDEYAPEIQEYVKQEQYKQQTFEIELFPKPYQFAFKSQEVIGLSGNTGGSLGPHLHFEIRDSQQRVLNPLHYGFDEVKDNIPPIVQGFAIRPMNLNSRVSNEFKRTDVRINRTGFNYKAMDTITAIGKIGLELWGHDKLNGSANKNGISIIEVAVNGETHFKQNIDVMSFSLQRHILVHYPYDVKMTTGTRYHKLYMDDGNQLRFYETQSENGALKIEDGKLYDIKIKMYDPYENMSTLDLIIQGKQPDKFLNKSLDFELDEIDYKVEENILKVYTHSNCEDESEELNLNLGETIKSIKPEYYLYNTAVYLWNLKNGIPESILNCDKGLNLRTIHQIIPGENKTVSTEKMNLEFSPYVLFDTLYLETDYEIKTSDSLEIFSLGPITSPLKSSVKIEFSPMMNHYNPEKSHIYKTDDSGNFSFEGGEWNGEKIKFSTRDLADYTILTDSIPPFVKETNSKSSFIIDDLLSGIKSFDAHLNGDWILMKYEPKDKLIWIDWLNEEMTKTGEFVLKVTDNAGNETEYITKL</sequence>
<evidence type="ECO:0000313" key="3">
    <source>
        <dbReference type="EMBL" id="WKK73467.2"/>
    </source>
</evidence>
<evidence type="ECO:0000256" key="1">
    <source>
        <dbReference type="SAM" id="SignalP"/>
    </source>
</evidence>
<reference evidence="3 4" key="1">
    <citation type="submission" date="2023-08" db="EMBL/GenBank/DDBJ databases">
        <title>Comparative genomics and taxonomic characterization of three novel marine species of genus Marivirga.</title>
        <authorList>
            <person name="Muhammad N."/>
            <person name="Kim S.-G."/>
        </authorList>
    </citation>
    <scope>NUCLEOTIDE SEQUENCE [LARGE SCALE GENOMIC DNA]</scope>
    <source>
        <strain evidence="3 4">BDSF4-3</strain>
    </source>
</reference>
<dbReference type="CDD" id="cd12797">
    <property type="entry name" value="M23_peptidase"/>
    <property type="match status" value="1"/>
</dbReference>
<dbReference type="InterPro" id="IPR050570">
    <property type="entry name" value="Cell_wall_metabolism_enzyme"/>
</dbReference>
<dbReference type="EMBL" id="CP129971">
    <property type="protein sequence ID" value="WKK73467.2"/>
    <property type="molecule type" value="Genomic_DNA"/>
</dbReference>
<proteinExistence type="predicted"/>
<gene>
    <name evidence="3" type="ORF">QYS49_15950</name>
</gene>
<dbReference type="Proteomes" id="UP001230496">
    <property type="component" value="Chromosome"/>
</dbReference>
<dbReference type="KEGG" id="msaa:QYS49_15950"/>
<dbReference type="SUPFAM" id="SSF51261">
    <property type="entry name" value="Duplicated hybrid motif"/>
    <property type="match status" value="2"/>
</dbReference>
<feature type="domain" description="M23ase beta-sheet core" evidence="2">
    <location>
        <begin position="53"/>
        <end position="121"/>
    </location>
</feature>
<dbReference type="RefSeq" id="WP_308348638.1">
    <property type="nucleotide sequence ID" value="NZ_CP129971.1"/>
</dbReference>
<dbReference type="Pfam" id="PF01551">
    <property type="entry name" value="Peptidase_M23"/>
    <property type="match status" value="1"/>
</dbReference>
<dbReference type="PANTHER" id="PTHR21666:SF270">
    <property type="entry name" value="MUREIN HYDROLASE ACTIVATOR ENVC"/>
    <property type="match status" value="1"/>
</dbReference>
<dbReference type="InterPro" id="IPR011055">
    <property type="entry name" value="Dup_hybrid_motif"/>
</dbReference>
<organism evidence="3 4">
    <name type="scientific">Marivirga salinarum</name>
    <dbReference type="NCBI Taxonomy" id="3059078"/>
    <lineage>
        <taxon>Bacteria</taxon>
        <taxon>Pseudomonadati</taxon>
        <taxon>Bacteroidota</taxon>
        <taxon>Cytophagia</taxon>
        <taxon>Cytophagales</taxon>
        <taxon>Marivirgaceae</taxon>
        <taxon>Marivirga</taxon>
    </lineage>
</organism>
<keyword evidence="3" id="KW-0378">Hydrolase</keyword>
<evidence type="ECO:0000259" key="2">
    <source>
        <dbReference type="Pfam" id="PF01551"/>
    </source>
</evidence>
<accession>A0AA49JGG3</accession>
<keyword evidence="4" id="KW-1185">Reference proteome</keyword>
<dbReference type="InterPro" id="IPR016047">
    <property type="entry name" value="M23ase_b-sheet_dom"/>
</dbReference>
<evidence type="ECO:0000313" key="4">
    <source>
        <dbReference type="Proteomes" id="UP001230496"/>
    </source>
</evidence>